<dbReference type="PANTHER" id="PTHR32089:SF119">
    <property type="entry name" value="METHYL-ACCEPTING CHEMOTAXIS PROTEIN CTPL"/>
    <property type="match status" value="1"/>
</dbReference>
<dbReference type="SMART" id="SM00304">
    <property type="entry name" value="HAMP"/>
    <property type="match status" value="1"/>
</dbReference>
<dbReference type="Proteomes" id="UP000315303">
    <property type="component" value="Unassembled WGS sequence"/>
</dbReference>
<dbReference type="SMART" id="SM01358">
    <property type="entry name" value="HBM"/>
    <property type="match status" value="1"/>
</dbReference>
<proteinExistence type="inferred from homology"/>
<keyword evidence="2 9" id="KW-0812">Transmembrane</keyword>
<dbReference type="PANTHER" id="PTHR32089">
    <property type="entry name" value="METHYL-ACCEPTING CHEMOTAXIS PROTEIN MCPB"/>
    <property type="match status" value="1"/>
</dbReference>
<dbReference type="GO" id="GO:0007165">
    <property type="term" value="P:signal transduction"/>
    <property type="evidence" value="ECO:0007669"/>
    <property type="project" value="UniProtKB-KW"/>
</dbReference>
<gene>
    <name evidence="12" type="ORF">EPA86_04090</name>
</gene>
<dbReference type="Pfam" id="PF00015">
    <property type="entry name" value="MCPsignal"/>
    <property type="match status" value="1"/>
</dbReference>
<evidence type="ECO:0000256" key="4">
    <source>
        <dbReference type="ARBA" id="ARBA00023136"/>
    </source>
</evidence>
<keyword evidence="13" id="KW-1185">Reference proteome</keyword>
<dbReference type="EMBL" id="SAWY01000007">
    <property type="protein sequence ID" value="TPH17738.1"/>
    <property type="molecule type" value="Genomic_DNA"/>
</dbReference>
<evidence type="ECO:0000256" key="7">
    <source>
        <dbReference type="PROSITE-ProRule" id="PRU00284"/>
    </source>
</evidence>
<dbReference type="Pfam" id="PF00672">
    <property type="entry name" value="HAMP"/>
    <property type="match status" value="1"/>
</dbReference>
<feature type="transmembrane region" description="Helical" evidence="9">
    <location>
        <begin position="7"/>
        <end position="27"/>
    </location>
</feature>
<evidence type="ECO:0000256" key="8">
    <source>
        <dbReference type="SAM" id="MobiDB-lite"/>
    </source>
</evidence>
<dbReference type="GO" id="GO:0006935">
    <property type="term" value="P:chemotaxis"/>
    <property type="evidence" value="ECO:0007669"/>
    <property type="project" value="UniProtKB-ARBA"/>
</dbReference>
<organism evidence="12 13">
    <name type="scientific">Litorilituus lipolyticus</name>
    <dbReference type="NCBI Taxonomy" id="2491017"/>
    <lineage>
        <taxon>Bacteria</taxon>
        <taxon>Pseudomonadati</taxon>
        <taxon>Pseudomonadota</taxon>
        <taxon>Gammaproteobacteria</taxon>
        <taxon>Alteromonadales</taxon>
        <taxon>Colwelliaceae</taxon>
        <taxon>Litorilituus</taxon>
    </lineage>
</organism>
<dbReference type="SMART" id="SM00283">
    <property type="entry name" value="MA"/>
    <property type="match status" value="1"/>
</dbReference>
<evidence type="ECO:0000256" key="1">
    <source>
        <dbReference type="ARBA" id="ARBA00004141"/>
    </source>
</evidence>
<dbReference type="SUPFAM" id="SSF58104">
    <property type="entry name" value="Methyl-accepting chemotaxis protein (MCP) signaling domain"/>
    <property type="match status" value="1"/>
</dbReference>
<dbReference type="GO" id="GO:0016020">
    <property type="term" value="C:membrane"/>
    <property type="evidence" value="ECO:0007669"/>
    <property type="project" value="UniProtKB-SubCell"/>
</dbReference>
<dbReference type="Gene3D" id="1.10.287.950">
    <property type="entry name" value="Methyl-accepting chemotaxis protein"/>
    <property type="match status" value="1"/>
</dbReference>
<reference evidence="12 13" key="1">
    <citation type="submission" date="2019-01" db="EMBL/GenBank/DDBJ databases">
        <title>Litorilituus lipolytica sp. nov., isolated from intertidal sand of the Yellow Sea in China.</title>
        <authorList>
            <person name="Liu A."/>
        </authorList>
    </citation>
    <scope>NUCLEOTIDE SEQUENCE [LARGE SCALE GENOMIC DNA]</scope>
    <source>
        <strain evidence="12 13">RZ04</strain>
    </source>
</reference>
<dbReference type="InterPro" id="IPR032255">
    <property type="entry name" value="HBM"/>
</dbReference>
<dbReference type="FunFam" id="1.10.287.950:FF:000001">
    <property type="entry name" value="Methyl-accepting chemotaxis sensory transducer"/>
    <property type="match status" value="1"/>
</dbReference>
<evidence type="ECO:0000256" key="5">
    <source>
        <dbReference type="ARBA" id="ARBA00023224"/>
    </source>
</evidence>
<feature type="region of interest" description="Disordered" evidence="8">
    <location>
        <begin position="585"/>
        <end position="619"/>
    </location>
</feature>
<keyword evidence="4 9" id="KW-0472">Membrane</keyword>
<dbReference type="InterPro" id="IPR003660">
    <property type="entry name" value="HAMP_dom"/>
</dbReference>
<evidence type="ECO:0000259" key="10">
    <source>
        <dbReference type="PROSITE" id="PS50111"/>
    </source>
</evidence>
<comment type="similarity">
    <text evidence="6">Belongs to the methyl-accepting chemotaxis (MCP) protein family.</text>
</comment>
<keyword evidence="5 7" id="KW-0807">Transducer</keyword>
<comment type="caution">
    <text evidence="12">The sequence shown here is derived from an EMBL/GenBank/DDBJ whole genome shotgun (WGS) entry which is preliminary data.</text>
</comment>
<evidence type="ECO:0000256" key="9">
    <source>
        <dbReference type="SAM" id="Phobius"/>
    </source>
</evidence>
<protein>
    <submittedName>
        <fullName evidence="12">Methyl-accepting chemotaxis protein</fullName>
    </submittedName>
</protein>
<evidence type="ECO:0000256" key="3">
    <source>
        <dbReference type="ARBA" id="ARBA00022989"/>
    </source>
</evidence>
<dbReference type="PROSITE" id="PS50885">
    <property type="entry name" value="HAMP"/>
    <property type="match status" value="1"/>
</dbReference>
<evidence type="ECO:0000313" key="13">
    <source>
        <dbReference type="Proteomes" id="UP000315303"/>
    </source>
</evidence>
<dbReference type="AlphaFoldDB" id="A0A502L1F8"/>
<dbReference type="CDD" id="cd11386">
    <property type="entry name" value="MCP_signal"/>
    <property type="match status" value="1"/>
</dbReference>
<dbReference type="InterPro" id="IPR004089">
    <property type="entry name" value="MCPsignal_dom"/>
</dbReference>
<dbReference type="RefSeq" id="WP_140602146.1">
    <property type="nucleotide sequence ID" value="NZ_SAWY01000007.1"/>
</dbReference>
<feature type="domain" description="Methyl-accepting transducer" evidence="10">
    <location>
        <begin position="347"/>
        <end position="583"/>
    </location>
</feature>
<dbReference type="CDD" id="cd06225">
    <property type="entry name" value="HAMP"/>
    <property type="match status" value="1"/>
</dbReference>
<evidence type="ECO:0000256" key="6">
    <source>
        <dbReference type="ARBA" id="ARBA00029447"/>
    </source>
</evidence>
<comment type="subcellular location">
    <subcellularLocation>
        <location evidence="1">Membrane</location>
        <topology evidence="1">Multi-pass membrane protein</topology>
    </subcellularLocation>
</comment>
<sequence length="619" mass="68044">MLIKHKLIANTAVLIVAMVLMLLLLNYESTSLQHDLAVAEDIGNVKSSVLQLRRNEKDFLARKDLKYSEQFNKNMKLLMQQIDTLEKDFIAIGVEVNEIATMRSVLNQYGKYFGELVKLQQRIGLNPKAGLYGNLRGAVHDVETLIGSDDFQLLSQMLQLRRNEKDFMLRLDEKYIARLSGNVDKLLASLANSSFEDSKKEEIASLIGSYKSAFLDLTDAQKELGLNSKSGMLGQVRTTVHKVDSNLSQLVRISKETVEENIQFINTLAYSLFTVVLIISLTSALLISKSILSRIDSLRTSMGKIAQDNDLTVDVTIEGNDELAEMADAFKQMLASFRALIHEVNHSVETLNSATGSLAENIYNANEGVETQMQQTDLVATAVTEMVATVEEIASNTQEAAHKAEVTNNNADKGKAGVEQTIEKIGQLSEKLLDSEAVVKELEKESITIASVLDVIRGIAEQTNLLALNAAIEAARAGEQGRGFAVVADEVRTLASRTQDSTQEIETIIGLLQNRTQEIVTLMAACRSQGEESATQASSTGAMLDEITQDVALIMDMNSAIATAIQEQTSVATEVNQHVVTIRDVTEQSADSSKQNEHMSEELSQQAEVLQNEVSRFHV</sequence>
<feature type="compositionally biased region" description="Polar residues" evidence="8">
    <location>
        <begin position="602"/>
        <end position="619"/>
    </location>
</feature>
<feature type="domain" description="HAMP" evidence="11">
    <location>
        <begin position="289"/>
        <end position="342"/>
    </location>
</feature>
<evidence type="ECO:0000313" key="12">
    <source>
        <dbReference type="EMBL" id="TPH17738.1"/>
    </source>
</evidence>
<keyword evidence="3 9" id="KW-1133">Transmembrane helix</keyword>
<dbReference type="OrthoDB" id="8724845at2"/>
<dbReference type="PROSITE" id="PS50111">
    <property type="entry name" value="CHEMOTAXIS_TRANSDUC_2"/>
    <property type="match status" value="1"/>
</dbReference>
<name>A0A502L1F8_9GAMM</name>
<evidence type="ECO:0000259" key="11">
    <source>
        <dbReference type="PROSITE" id="PS50885"/>
    </source>
</evidence>
<accession>A0A502L1F8</accession>
<evidence type="ECO:0000256" key="2">
    <source>
        <dbReference type="ARBA" id="ARBA00022692"/>
    </source>
</evidence>